<dbReference type="PANTHER" id="PTHR22772:SF4">
    <property type="entry name" value="ZINC FINGER ZZ-TYPE AND EF-HAND DOMAIN-CONTAINING PROTEIN 1"/>
    <property type="match status" value="1"/>
</dbReference>
<keyword evidence="3" id="KW-0862">Zinc</keyword>
<feature type="region of interest" description="Disordered" evidence="6">
    <location>
        <begin position="73"/>
        <end position="101"/>
    </location>
</feature>
<feature type="domain" description="DOC" evidence="9">
    <location>
        <begin position="285"/>
        <end position="464"/>
    </location>
</feature>
<dbReference type="EMBL" id="JAEAOA010002295">
    <property type="protein sequence ID" value="KAK3608184.1"/>
    <property type="molecule type" value="Genomic_DNA"/>
</dbReference>
<comment type="caution">
    <text evidence="10">The sequence shown here is derived from an EMBL/GenBank/DDBJ whole genome shotgun (WGS) entry which is preliminary data.</text>
</comment>
<dbReference type="SUPFAM" id="SSF57850">
    <property type="entry name" value="RING/U-box"/>
    <property type="match status" value="2"/>
</dbReference>
<dbReference type="Gene3D" id="2.60.120.260">
    <property type="entry name" value="Galactose-binding domain-like"/>
    <property type="match status" value="1"/>
</dbReference>
<evidence type="ECO:0000313" key="10">
    <source>
        <dbReference type="EMBL" id="KAK3608184.1"/>
    </source>
</evidence>
<evidence type="ECO:0000259" key="9">
    <source>
        <dbReference type="PROSITE" id="PS51284"/>
    </source>
</evidence>
<reference evidence="10" key="3">
    <citation type="submission" date="2023-05" db="EMBL/GenBank/DDBJ databases">
        <authorList>
            <person name="Smith C.H."/>
        </authorList>
    </citation>
    <scope>NUCLEOTIDE SEQUENCE</scope>
    <source>
        <strain evidence="10">CHS0354</strain>
        <tissue evidence="10">Mantle</tissue>
    </source>
</reference>
<dbReference type="Pfam" id="PF03256">
    <property type="entry name" value="ANAPC10"/>
    <property type="match status" value="1"/>
</dbReference>
<dbReference type="SUPFAM" id="SSF47473">
    <property type="entry name" value="EF-hand"/>
    <property type="match status" value="1"/>
</dbReference>
<protein>
    <recommendedName>
        <fullName evidence="12">Zinc finger ZZ-type and EF-hand domain-containing protein 1</fullName>
    </recommendedName>
</protein>
<feature type="coiled-coil region" evidence="5">
    <location>
        <begin position="1647"/>
        <end position="1674"/>
    </location>
</feature>
<dbReference type="InterPro" id="IPR043145">
    <property type="entry name" value="Znf_ZZ_sf"/>
</dbReference>
<evidence type="ECO:0000256" key="2">
    <source>
        <dbReference type="ARBA" id="ARBA00022771"/>
    </source>
</evidence>
<feature type="domain" description="EF-hand" evidence="8">
    <location>
        <begin position="171"/>
        <end position="206"/>
    </location>
</feature>
<dbReference type="GO" id="GO:0008270">
    <property type="term" value="F:zinc ion binding"/>
    <property type="evidence" value="ECO:0007669"/>
    <property type="project" value="UniProtKB-KW"/>
</dbReference>
<dbReference type="Pfam" id="PF00569">
    <property type="entry name" value="ZZ"/>
    <property type="match status" value="2"/>
</dbReference>
<feature type="domain" description="ZZ-type" evidence="7">
    <location>
        <begin position="1715"/>
        <end position="1770"/>
    </location>
</feature>
<evidence type="ECO:0000256" key="4">
    <source>
        <dbReference type="PROSITE-ProRule" id="PRU00228"/>
    </source>
</evidence>
<evidence type="ECO:0000256" key="3">
    <source>
        <dbReference type="ARBA" id="ARBA00022833"/>
    </source>
</evidence>
<dbReference type="Gene3D" id="3.30.60.90">
    <property type="match status" value="2"/>
</dbReference>
<evidence type="ECO:0000256" key="1">
    <source>
        <dbReference type="ARBA" id="ARBA00022723"/>
    </source>
</evidence>
<dbReference type="CDD" id="cd02249">
    <property type="entry name" value="ZZ"/>
    <property type="match status" value="1"/>
</dbReference>
<dbReference type="PROSITE" id="PS50222">
    <property type="entry name" value="EF_HAND_2"/>
    <property type="match status" value="1"/>
</dbReference>
<dbReference type="InterPro" id="IPR040099">
    <property type="entry name" value="ZZEF1"/>
</dbReference>
<evidence type="ECO:0008006" key="12">
    <source>
        <dbReference type="Google" id="ProtNLM"/>
    </source>
</evidence>
<organism evidence="10 11">
    <name type="scientific">Potamilus streckersoni</name>
    <dbReference type="NCBI Taxonomy" id="2493646"/>
    <lineage>
        <taxon>Eukaryota</taxon>
        <taxon>Metazoa</taxon>
        <taxon>Spiralia</taxon>
        <taxon>Lophotrochozoa</taxon>
        <taxon>Mollusca</taxon>
        <taxon>Bivalvia</taxon>
        <taxon>Autobranchia</taxon>
        <taxon>Heteroconchia</taxon>
        <taxon>Palaeoheterodonta</taxon>
        <taxon>Unionida</taxon>
        <taxon>Unionoidea</taxon>
        <taxon>Unionidae</taxon>
        <taxon>Ambleminae</taxon>
        <taxon>Lampsilini</taxon>
        <taxon>Potamilus</taxon>
    </lineage>
</organism>
<name>A0AAE0TD74_9BIVA</name>
<feature type="region of interest" description="Disordered" evidence="6">
    <location>
        <begin position="2259"/>
        <end position="2308"/>
    </location>
</feature>
<evidence type="ECO:0000259" key="8">
    <source>
        <dbReference type="PROSITE" id="PS50222"/>
    </source>
</evidence>
<dbReference type="InterPro" id="IPR002048">
    <property type="entry name" value="EF_hand_dom"/>
</dbReference>
<dbReference type="Proteomes" id="UP001195483">
    <property type="component" value="Unassembled WGS sequence"/>
</dbReference>
<feature type="domain" description="ZZ-type" evidence="7">
    <location>
        <begin position="1764"/>
        <end position="1819"/>
    </location>
</feature>
<dbReference type="GO" id="GO:0005509">
    <property type="term" value="F:calcium ion binding"/>
    <property type="evidence" value="ECO:0007669"/>
    <property type="project" value="InterPro"/>
</dbReference>
<keyword evidence="2 4" id="KW-0863">Zinc-finger</keyword>
<reference evidence="10" key="1">
    <citation type="journal article" date="2021" name="Genome Biol. Evol.">
        <title>A High-Quality Reference Genome for a Parasitic Bivalve with Doubly Uniparental Inheritance (Bivalvia: Unionida).</title>
        <authorList>
            <person name="Smith C.H."/>
        </authorList>
    </citation>
    <scope>NUCLEOTIDE SEQUENCE</scope>
    <source>
        <strain evidence="10">CHS0354</strain>
    </source>
</reference>
<dbReference type="Gene3D" id="1.10.238.10">
    <property type="entry name" value="EF-hand"/>
    <property type="match status" value="1"/>
</dbReference>
<dbReference type="InterPro" id="IPR000433">
    <property type="entry name" value="Znf_ZZ"/>
</dbReference>
<dbReference type="SUPFAM" id="SSF49785">
    <property type="entry name" value="Galactose-binding domain-like"/>
    <property type="match status" value="1"/>
</dbReference>
<proteinExistence type="predicted"/>
<dbReference type="SMART" id="SM01337">
    <property type="entry name" value="APC10"/>
    <property type="match status" value="1"/>
</dbReference>
<reference evidence="10" key="2">
    <citation type="journal article" date="2021" name="Genome Biol. Evol.">
        <title>Developing a high-quality reference genome for a parasitic bivalve with doubly uniparental inheritance (Bivalvia: Unionida).</title>
        <authorList>
            <person name="Smith C.H."/>
        </authorList>
    </citation>
    <scope>NUCLEOTIDE SEQUENCE</scope>
    <source>
        <strain evidence="10">CHS0354</strain>
        <tissue evidence="10">Mantle</tissue>
    </source>
</reference>
<evidence type="ECO:0000256" key="6">
    <source>
        <dbReference type="SAM" id="MobiDB-lite"/>
    </source>
</evidence>
<dbReference type="SMART" id="SM00291">
    <property type="entry name" value="ZnF_ZZ"/>
    <property type="match status" value="2"/>
</dbReference>
<feature type="compositionally biased region" description="Low complexity" evidence="6">
    <location>
        <begin position="2281"/>
        <end position="2297"/>
    </location>
</feature>
<dbReference type="InterPro" id="IPR004939">
    <property type="entry name" value="APC_su10/DOC_dom"/>
</dbReference>
<dbReference type="PROSITE" id="PS01357">
    <property type="entry name" value="ZF_ZZ_1"/>
    <property type="match status" value="1"/>
</dbReference>
<dbReference type="PROSITE" id="PS50135">
    <property type="entry name" value="ZF_ZZ_2"/>
    <property type="match status" value="2"/>
</dbReference>
<accession>A0AAE0TD74</accession>
<evidence type="ECO:0000256" key="5">
    <source>
        <dbReference type="SAM" id="Coils"/>
    </source>
</evidence>
<dbReference type="InterPro" id="IPR008979">
    <property type="entry name" value="Galactose-bd-like_sf"/>
</dbReference>
<dbReference type="InterPro" id="IPR011992">
    <property type="entry name" value="EF-hand-dom_pair"/>
</dbReference>
<dbReference type="PANTHER" id="PTHR22772">
    <property type="entry name" value="NOVEL ZZ TYPE ZINC FINGER DOMAIN CONTAINING PROTEIN"/>
    <property type="match status" value="1"/>
</dbReference>
<evidence type="ECO:0000259" key="7">
    <source>
        <dbReference type="PROSITE" id="PS50135"/>
    </source>
</evidence>
<keyword evidence="1" id="KW-0479">Metal-binding</keyword>
<evidence type="ECO:0000313" key="11">
    <source>
        <dbReference type="Proteomes" id="UP001195483"/>
    </source>
</evidence>
<dbReference type="PROSITE" id="PS51284">
    <property type="entry name" value="DOC"/>
    <property type="match status" value="1"/>
</dbReference>
<keyword evidence="5" id="KW-0175">Coiled coil</keyword>
<sequence length="2834" mass="320098">MEQKEAFQKLNDAFTSPPILVYVDIGNLLSCTQMPVNTTLVQFQDGIKQLISFASRRLTKRNKFPRWAVHAMGNSASSSDSEDDRELRQMDDVGSDNEETVKEPHILSDLESLFNHNSLRNLAAKIKEEIPENVIQQHRYQIVRWLDDRESKNEETVTLAQFCDMLMAKGVNRDEAIRSFQQFDTDGSGIVEVSTILSAIKSLNGPNMIGELGKSIRMLQACSLTPGFVDVYSEDKNAVSQHAEKILKYLLRNRAPSFCLPFPHLNGFNNTSSMRLSVLKSILNNLKEAARSDGTEAQLSDGEEMRLLNPCYSSFEVSSNTADAYRLTNGDQNSFWQSDGSARSHWIRLNMRSNVVIKTLAIAVASSDSSYMPEQVTVSAGRTIRNLHEIKEVRIPGHVTGDIVLLKNTKTHYPIIQINIKRCKNDGCDTRIHGLKAVGYRVVKEVGVSVGDASAMWFLQVLASSVKSSIPLAPHLRTSILTHSKKALEHIPPVSLSPASSEKPQFLSNYVLQEVETFIRDMAVQDNTVLSDGIQILLAFNLARGHVGGLLRTLNLLKENLDMSFPCTSLLLKMQTARDACWEKSGHQLSVSLCGCDGGQNDDQSKPENVLNQSWTPASPVYVSEEGKTKVNMFFKASEYIQVTKIRVKVAPGVKGAKRGLVFVYRDSKEFLMNEQVQKFEQYDTWGKLEYSFCVQVRQAGIAGKPDNPVAYFSLEDDCDEIEVPVSWYPVGNYILVKLLQPRSDSAGKVGLVGIKFYGFTRKPILMEDSVEVKHPPNPEKKPNCCSQEIIQNVLSFLVDLTQDQALRKSASTRPEFVDLSDLPLDVICELYDAFRESEDERSQACALSALQLVYCLLPSFSTLSNESKKAAESLFQHLCKVVDSPDIDKSSRHFRICKQLIIDGAAVFFSDKDARRKQLFAMMQKVETLSDTPSVMLVFQSLCQFFSAVDPRGLLDLPRIPPENFDPSSVLSVMETMVMVTYHELGQVIQTGHTNEQLIHLLQLVSSLQTSLLAWSWGQMIDSSDSLKNKGSQIATGYAIHVLQKGSDACKVILEQDSDKLMALLPKLETSFFGCIVRQLVLVMTYLSSFCSSSDRVELLKSAQPLNQNLTKLAAKLPDQFPDISSEHWASIQADDIILRTWEVESSHNYENNQHVTQNFNCPGATKFVIDFDQRCETERRYDYLVFTDSKGMQMRFDQKVGTPKWPRQVIFHGPHLHYLFHSDSSNVEWGYKFKVTARGSPDMPLTWPYDLQLGLIKLMGQLCGATLNANPVLPRDQLLELEEVATQDVLRSDLWTSLFRGGYMIGKLQRSLSGKFEAEESGSVLHFLWDMANGAEKLPMALVKKCKEQSKSLQVGGEKVEAAVVSVFAALLWHTQQLRDDLEKYIRTDGITTISEGISQAFIAAESIRMPLVNQRQRLAAEYEQGKGEEDEPATICKDKALFLLKFAGLTKTQLKQEFTRTKSAKLRKLSNRKYERQISKYETPEKYPSFRLVLEFVQDPAWNTERVNHMLQERSQHAQAVADVYMMAAEIVRTLTNEHPFQISIVLFLEEMLICQDGFAKHYAEGLDGCGLGQEAKVRQAFYTLIRRLTDAYHHFNRRELDKKVYAAYDYIQTCLLHLLDIQWQPYDLSFVSDIKLPELFAGIAKETVKMRDCRVEKQEEEEEMKEYDQHMKWFGECTEGFINWYKKKEELSDDEKKCVQMFIARFCDLLDVEVTCDGCGVTLPGRRYRCLQCVDMDLCATCYSGGVKPVKHTDDHDIIHLVYKCNKCQAFIVGTRIHCNVCEDFDLCLGCHLKENFPSGHLSSHDITKFPLTKLKTSQETDSLIQAYIHQHVWMLFTLLSLSMGDVVYSENSGLALDQDYVKLAAELQNQCIGICTNCLQKVPDDAEDGSKSLLDGSERSLETRQEEAFAIHSQERIMGLLGAMIPRDTHVPVIGNSYNFMTADFLKLLFRISRGESGHEVNTRHLAMGLLGLLLPKCPSEVSDKSVALELLLGASEGQPTIHYLFSFGADCLQKSGLEWACSMARILQRLYNASTWRNVLHHHLTDGIRSIARKPELASIFALFVMAGFPEVLTTGTLVHYNHTGVESKDGVVLKHYPDKHQTLVVDVKTRKRHTVLDKYIDCAPLMTEVWDYSHIAIFLDIIKEIVTTKMKGEEELSVENFWVLSLSLKLLNNSLKVPENCTMEGLHSPDFIQCLVYISSKGTGFSQQWLLKDLEVLSLMLYTHEGCTTNVKNVQSPIHMVSVKEVKPLEYDEKNLSKDDEENINSGDEHSFYDDSSSSDSVSTSSSSSSQVLNDTTDESSDVFKELDEKTKIMFKTLRHDLKVPISVLRVIYDMNNRNSEAVVRSIVDNFEGATGSSPKDDLKKLMEKWETILQSRNPEAILATVVSDRVIDTGIHYHPDLTQQDRLVEKATEETAVDTQRLIQNPDNNVQDEIIKQRRSKSAELLKKELEKHGKTGAREYLCKVNMAMSVLYARQVLTSLLAHWPETGHVINSNLLGCKEVQQIPCVLDLLNKTDSRENFKKVVHNTIKHCDTESLITIARTACQFMEEVTLSAETHESTHDYKVEGHSLQKIQLPGASFLTITFDSRCSTRVDEDELIFGTSSDLQQDRHVLSGSSRGHWNSFQIPGDTLYYQFICESGYSDTHWGYKFTVTAGTRDSFETGYCILNNVLSSHLAMSLPLTELWNSLVYVATKQTSTQRFKTIQLLLKIIQTQHRNGPDKELSINLSQLKHLWQMYNTMTKQESDPGAILPPVVRALTELFLQVENLAIEWDVKTDYLVAMHDINDTKAAVAFGIQRVAALSVMLGIKNMAVELVNVAMKRKKT</sequence>
<keyword evidence="11" id="KW-1185">Reference proteome</keyword>
<gene>
    <name evidence="10" type="ORF">CHS0354_039198</name>
</gene>